<accession>A0A060HC59</accession>
<proteinExistence type="predicted"/>
<organism evidence="1 2">
    <name type="scientific">Nitrososphaera viennensis EN76</name>
    <dbReference type="NCBI Taxonomy" id="926571"/>
    <lineage>
        <taxon>Archaea</taxon>
        <taxon>Nitrososphaerota</taxon>
        <taxon>Nitrososphaeria</taxon>
        <taxon>Nitrososphaerales</taxon>
        <taxon>Nitrososphaeraceae</taxon>
        <taxon>Nitrososphaera</taxon>
    </lineage>
</organism>
<dbReference type="KEGG" id="nvn:NVIE_001710"/>
<reference evidence="1 2" key="1">
    <citation type="journal article" date="2014" name="Int. J. Syst. Evol. Microbiol.">
        <title>Nitrososphaera viennensis gen. nov., sp. nov., an aerobic and mesophilic, ammonia-oxidizing archaeon from soil and a member of the archaeal phylum Thaumarchaeota.</title>
        <authorList>
            <person name="Stieglmeier M."/>
            <person name="Klingl A."/>
            <person name="Alves R.J."/>
            <person name="Rittmann S.K."/>
            <person name="Melcher M."/>
            <person name="Leisch N."/>
            <person name="Schleper C."/>
        </authorList>
    </citation>
    <scope>NUCLEOTIDE SEQUENCE [LARGE SCALE GENOMIC DNA]</scope>
    <source>
        <strain evidence="1">EN76</strain>
    </source>
</reference>
<dbReference type="HOGENOM" id="CLU_215623_0_0_2"/>
<dbReference type="EMBL" id="CP007536">
    <property type="protein sequence ID" value="AIC14354.1"/>
    <property type="molecule type" value="Genomic_DNA"/>
</dbReference>
<protein>
    <submittedName>
        <fullName evidence="1">Uncharacterized protein</fullName>
    </submittedName>
</protein>
<dbReference type="Proteomes" id="UP000027093">
    <property type="component" value="Chromosome"/>
</dbReference>
<dbReference type="AlphaFoldDB" id="A0A060HC59"/>
<name>A0A060HC59_9ARCH</name>
<keyword evidence="2" id="KW-1185">Reference proteome</keyword>
<evidence type="ECO:0000313" key="2">
    <source>
        <dbReference type="Proteomes" id="UP000027093"/>
    </source>
</evidence>
<evidence type="ECO:0000313" key="1">
    <source>
        <dbReference type="EMBL" id="AIC14354.1"/>
    </source>
</evidence>
<sequence length="32" mass="3506">MISAMQNYYKINDVHALTSFFQAAGLVKDDGG</sequence>
<gene>
    <name evidence="1" type="ORF">NVIE_001710</name>
</gene>